<dbReference type="InterPro" id="IPR040325">
    <property type="entry name" value="RIMBP1/2/3"/>
</dbReference>
<feature type="region of interest" description="Disordered" evidence="12">
    <location>
        <begin position="613"/>
        <end position="645"/>
    </location>
</feature>
<feature type="compositionally biased region" description="Polar residues" evidence="12">
    <location>
        <begin position="620"/>
        <end position="634"/>
    </location>
</feature>
<dbReference type="CDD" id="cd00063">
    <property type="entry name" value="FN3"/>
    <property type="match status" value="1"/>
</dbReference>
<feature type="region of interest" description="Disordered" evidence="12">
    <location>
        <begin position="909"/>
        <end position="928"/>
    </location>
</feature>
<dbReference type="Gene3D" id="2.30.30.40">
    <property type="entry name" value="SH3 Domains"/>
    <property type="match status" value="3"/>
</dbReference>
<dbReference type="Proteomes" id="UP000028990">
    <property type="component" value="Unassembled WGS sequence"/>
</dbReference>
<keyword evidence="3 10" id="KW-0728">SH3 domain</keyword>
<dbReference type="InterPro" id="IPR057950">
    <property type="entry name" value="RIMB1/RIM3A-C-like_N"/>
</dbReference>
<feature type="domain" description="SH3" evidence="13">
    <location>
        <begin position="1167"/>
        <end position="1235"/>
    </location>
</feature>
<feature type="compositionally biased region" description="Basic and acidic residues" evidence="12">
    <location>
        <begin position="1054"/>
        <end position="1073"/>
    </location>
</feature>
<keyword evidence="16" id="KW-1185">Reference proteome</keyword>
<dbReference type="PANTHER" id="PTHR14234">
    <property type="entry name" value="RIM BINDING PROTEIN-RELATED"/>
    <property type="match status" value="1"/>
</dbReference>
<dbReference type="SUPFAM" id="SSF49265">
    <property type="entry name" value="Fibronectin type III"/>
    <property type="match status" value="1"/>
</dbReference>
<dbReference type="FunFam" id="2.30.30.40:FF:000232">
    <property type="entry name" value="RIMS-binding protein 3A-like"/>
    <property type="match status" value="1"/>
</dbReference>
<evidence type="ECO:0000256" key="9">
    <source>
        <dbReference type="ARBA" id="ARBA00023212"/>
    </source>
</evidence>
<reference evidence="15 16" key="1">
    <citation type="submission" date="2013-11" db="EMBL/GenBank/DDBJ databases">
        <title>The Damaraland mole rat (Fukomys damarensis) genome and evolution of African mole rats.</title>
        <authorList>
            <person name="Gladyshev V.N."/>
            <person name="Fang X."/>
        </authorList>
    </citation>
    <scope>NUCLEOTIDE SEQUENCE [LARGE SCALE GENOMIC DNA]</scope>
    <source>
        <tissue evidence="15">Liver</tissue>
    </source>
</reference>
<dbReference type="SMART" id="SM00326">
    <property type="entry name" value="SH3"/>
    <property type="match status" value="3"/>
</dbReference>
<comment type="similarity">
    <text evidence="2">Belongs to the RIMBP family.</text>
</comment>
<proteinExistence type="inferred from homology"/>
<evidence type="ECO:0000313" key="16">
    <source>
        <dbReference type="Proteomes" id="UP000028990"/>
    </source>
</evidence>
<dbReference type="InterPro" id="IPR003961">
    <property type="entry name" value="FN3_dom"/>
</dbReference>
<keyword evidence="5" id="KW-0677">Repeat</keyword>
<dbReference type="FunFam" id="2.30.30.40:FF:000006">
    <property type="entry name" value="RIMS-binding protein 2 isoform X1"/>
    <property type="match status" value="1"/>
</dbReference>
<feature type="compositionally biased region" description="Low complexity" evidence="12">
    <location>
        <begin position="105"/>
        <end position="117"/>
    </location>
</feature>
<feature type="non-terminal residue" evidence="15">
    <location>
        <position position="1"/>
    </location>
</feature>
<keyword evidence="4" id="KW-0963">Cytoplasm</keyword>
<evidence type="ECO:0000256" key="5">
    <source>
        <dbReference type="ARBA" id="ARBA00022737"/>
    </source>
</evidence>
<evidence type="ECO:0000313" key="15">
    <source>
        <dbReference type="EMBL" id="KFO34813.1"/>
    </source>
</evidence>
<dbReference type="GO" id="GO:0030156">
    <property type="term" value="F:benzodiazepine receptor binding"/>
    <property type="evidence" value="ECO:0007669"/>
    <property type="project" value="TreeGrafter"/>
</dbReference>
<protein>
    <submittedName>
        <fullName evidence="15">RIMS-binding protein 3A</fullName>
    </submittedName>
</protein>
<evidence type="ECO:0000256" key="10">
    <source>
        <dbReference type="PROSITE-ProRule" id="PRU00192"/>
    </source>
</evidence>
<feature type="compositionally biased region" description="Basic and acidic residues" evidence="12">
    <location>
        <begin position="663"/>
        <end position="682"/>
    </location>
</feature>
<dbReference type="SUPFAM" id="SSF50044">
    <property type="entry name" value="SH3-domain"/>
    <property type="match status" value="3"/>
</dbReference>
<dbReference type="InterPro" id="IPR013783">
    <property type="entry name" value="Ig-like_fold"/>
</dbReference>
<accession>A0A091DWJ7</accession>
<sequence length="1354" mass="147080">LEHFRWQPALPGPQDPQAENSSEDPLPDTASGAHRTPRGPLRLGSPDNLDAGVRVRSRSLERLREARRESPDCWLSARASSLDSLATAHVCSRDSTLNCPKASESEAPASSTDTSAAGFPNSPPPRAHRKLKDPSGEGSGNRPPEGLTPSLLGLCYRALVKRNSELSEALQKLAHCCSELREENLQLRRSGGPREEDEKVKLLKMKHAELAGLARRLEDRARKLQETNLRALSAPVLGENRAGMELCQALARQRARDLSEQASALLAKDQQIEELKRECHLLQERVATGLDSPTQPAGGVPRAQWLNLSDLDRLQRESQREVLRLQRQLTLQQGKGCACAEASCRSTHCEESRRRVQALERELDAQRRECKALEQLLQQAALGQNRQQQLQHDLEKALSDLQAARKEMQTLQDQPVHPPQQPREATQAPVSQATGRGRHKFQPQAEDCAPSRATKEQLPVCPTLQGSPAALGEPGSSLLVTDRLPASQPLDSRHQAKKTNSQSTSSSEVEPMWATVPSCFTLDVDTASEVDDLEPDSVAPSLGVRGPDAPSTSKSKIFQARRSYNPFEGPSEHPESELPLTAGDYVYVSGDLDEDGFYEGKLANGRQGLVPSNVLGQLPDGSNLSNLSPRSLESPNHLGPTILPVGHSKASKEASLLLGEARGSGDRGPRHMGTEGSKTEKAVEIQRETCWLDSSQSIREQSFSIPTLGTEGLPSVGPVQLHLQNVTATSAEIAWVCGSSRHPHVVYLDDQEHALTPSGGSCYTFQGLHPGTQYQARVEVEVGLPRDLEQEPRETMSSTITFSTPLAGPPDPPLDVLVEHHTLAGFLVVSWIPVTIDSAGSSNGVRVTGYAVYADGLKVAEVTDATAGSILLEFSQLQVPRTCQKVSVRTMSLCGESLDSVPAQIPEDCFTDHSSPQTPPFSSTCGDPSSAGVAFPIYRQKMALASLSTQVGPLAPGSRGEPQAKFPEVPFEEPLRVHPALSNLSPEEAGKQAHGPSGAQKGCRKDLPFHQCPQNHGPLPPSGQSVMEENHYGHRSTSRGSSPGFNRLSPKCGLRKEPCQEQAAHEKALRQKQDAQASTPSQQGTSHQYAANSCSVLEEEVCLDPRYTEKQEQREKLRPPYRQGQALAVEQECQLPEPTAVLGPAPSSRIIKMSWGGPPQLGPEANTPARVRMALFDYNPLARSANPEAAEEALTFQRGQFLRVWGSRDPHGFYHGECSGQVGNIPGHLVAEVEVGTEQPDKRWHTLTQGHLPSVGQLEDSEGPSRPQDSFFRPQRNSRRPTLRTPKTMMVALDYDPGDREAGGPAKGKLAPRAGDVVTVYGPVDDKGFYYGESGGHRGLIPAHLLEDLSGHRE</sequence>
<feature type="region of interest" description="Disordered" evidence="12">
    <location>
        <begin position="983"/>
        <end position="1090"/>
    </location>
</feature>
<dbReference type="SMART" id="SM00060">
    <property type="entry name" value="FN3"/>
    <property type="match status" value="2"/>
</dbReference>
<dbReference type="GO" id="GO:0002177">
    <property type="term" value="C:manchette"/>
    <property type="evidence" value="ECO:0007669"/>
    <property type="project" value="TreeGrafter"/>
</dbReference>
<feature type="region of interest" description="Disordered" evidence="12">
    <location>
        <begin position="408"/>
        <end position="511"/>
    </location>
</feature>
<dbReference type="GO" id="GO:0009566">
    <property type="term" value="P:fertilization"/>
    <property type="evidence" value="ECO:0007669"/>
    <property type="project" value="TreeGrafter"/>
</dbReference>
<dbReference type="Pfam" id="PF25566">
    <property type="entry name" value="RIMB1_N"/>
    <property type="match status" value="1"/>
</dbReference>
<feature type="region of interest" description="Disordered" evidence="12">
    <location>
        <begin position="1"/>
        <end position="54"/>
    </location>
</feature>
<evidence type="ECO:0000256" key="12">
    <source>
        <dbReference type="SAM" id="MobiDB-lite"/>
    </source>
</evidence>
<dbReference type="Pfam" id="PF14604">
    <property type="entry name" value="SH3_9"/>
    <property type="match status" value="1"/>
</dbReference>
<organism evidence="15 16">
    <name type="scientific">Fukomys damarensis</name>
    <name type="common">Damaraland mole rat</name>
    <name type="synonym">Cryptomys damarensis</name>
    <dbReference type="NCBI Taxonomy" id="885580"/>
    <lineage>
        <taxon>Eukaryota</taxon>
        <taxon>Metazoa</taxon>
        <taxon>Chordata</taxon>
        <taxon>Craniata</taxon>
        <taxon>Vertebrata</taxon>
        <taxon>Euteleostomi</taxon>
        <taxon>Mammalia</taxon>
        <taxon>Eutheria</taxon>
        <taxon>Euarchontoglires</taxon>
        <taxon>Glires</taxon>
        <taxon>Rodentia</taxon>
        <taxon>Hystricomorpha</taxon>
        <taxon>Bathyergidae</taxon>
        <taxon>Fukomys</taxon>
    </lineage>
</organism>
<feature type="compositionally biased region" description="Polar residues" evidence="12">
    <location>
        <begin position="1074"/>
        <end position="1090"/>
    </location>
</feature>
<keyword evidence="7" id="KW-0744">Spermatogenesis</keyword>
<evidence type="ECO:0000256" key="7">
    <source>
        <dbReference type="ARBA" id="ARBA00022871"/>
    </source>
</evidence>
<dbReference type="FunFam" id="2.30.30.40:FF:000246">
    <property type="entry name" value="RIMS-binding protein 3A-like"/>
    <property type="match status" value="1"/>
</dbReference>
<keyword evidence="6" id="KW-0221">Differentiation</keyword>
<dbReference type="InterPro" id="IPR036116">
    <property type="entry name" value="FN3_sf"/>
</dbReference>
<dbReference type="InterPro" id="IPR057884">
    <property type="entry name" value="FN3_RIM-BP1/2/3"/>
</dbReference>
<evidence type="ECO:0000256" key="3">
    <source>
        <dbReference type="ARBA" id="ARBA00022443"/>
    </source>
</evidence>
<feature type="domain" description="Fibronectin type-III" evidence="14">
    <location>
        <begin position="717"/>
        <end position="807"/>
    </location>
</feature>
<keyword evidence="8 11" id="KW-0175">Coiled coil</keyword>
<feature type="domain" description="SH3" evidence="13">
    <location>
        <begin position="1284"/>
        <end position="1351"/>
    </location>
</feature>
<gene>
    <name evidence="15" type="ORF">H920_03841</name>
</gene>
<dbReference type="Pfam" id="PF07653">
    <property type="entry name" value="SH3_2"/>
    <property type="match status" value="2"/>
</dbReference>
<evidence type="ECO:0000256" key="8">
    <source>
        <dbReference type="ARBA" id="ARBA00023054"/>
    </source>
</evidence>
<feature type="coiled-coil region" evidence="11">
    <location>
        <begin position="207"/>
        <end position="234"/>
    </location>
</feature>
<feature type="region of interest" description="Disordered" evidence="12">
    <location>
        <begin position="1250"/>
        <end position="1288"/>
    </location>
</feature>
<dbReference type="InterPro" id="IPR036028">
    <property type="entry name" value="SH3-like_dom_sf"/>
</dbReference>
<dbReference type="PANTHER" id="PTHR14234:SF21">
    <property type="entry name" value="RIMS-BINDING PROTEIN 3A-RELATED"/>
    <property type="match status" value="1"/>
</dbReference>
<evidence type="ECO:0000259" key="13">
    <source>
        <dbReference type="PROSITE" id="PS50002"/>
    </source>
</evidence>
<dbReference type="PROSITE" id="PS50002">
    <property type="entry name" value="SH3"/>
    <property type="match status" value="3"/>
</dbReference>
<dbReference type="STRING" id="885580.ENSFDAP00000013616"/>
<evidence type="ECO:0000256" key="11">
    <source>
        <dbReference type="SAM" id="Coils"/>
    </source>
</evidence>
<dbReference type="eggNOG" id="KOG3632">
    <property type="taxonomic scope" value="Eukaryota"/>
</dbReference>
<feature type="domain" description="SH3" evidence="13">
    <location>
        <begin position="553"/>
        <end position="620"/>
    </location>
</feature>
<evidence type="ECO:0000256" key="1">
    <source>
        <dbReference type="ARBA" id="ARBA00004245"/>
    </source>
</evidence>
<dbReference type="GO" id="GO:0005634">
    <property type="term" value="C:nucleus"/>
    <property type="evidence" value="ECO:0007669"/>
    <property type="project" value="TreeGrafter"/>
</dbReference>
<dbReference type="FunFam" id="2.60.40.10:FF:000072">
    <property type="entry name" value="RIMS-binding protein 2 isoform X1"/>
    <property type="match status" value="1"/>
</dbReference>
<feature type="compositionally biased region" description="Polar residues" evidence="12">
    <location>
        <begin position="498"/>
        <end position="508"/>
    </location>
</feature>
<feature type="region of interest" description="Disordered" evidence="12">
    <location>
        <begin position="100"/>
        <end position="147"/>
    </location>
</feature>
<feature type="compositionally biased region" description="Polar residues" evidence="12">
    <location>
        <begin position="912"/>
        <end position="927"/>
    </location>
</feature>
<dbReference type="GO" id="GO:0007286">
    <property type="term" value="P:spermatid development"/>
    <property type="evidence" value="ECO:0007669"/>
    <property type="project" value="TreeGrafter"/>
</dbReference>
<evidence type="ECO:0000256" key="6">
    <source>
        <dbReference type="ARBA" id="ARBA00022782"/>
    </source>
</evidence>
<name>A0A091DWJ7_FUKDA</name>
<evidence type="ECO:0000259" key="14">
    <source>
        <dbReference type="PROSITE" id="PS50853"/>
    </source>
</evidence>
<keyword evidence="9" id="KW-0206">Cytoskeleton</keyword>
<dbReference type="InterPro" id="IPR001452">
    <property type="entry name" value="SH3_domain"/>
</dbReference>
<feature type="region of interest" description="Disordered" evidence="12">
    <location>
        <begin position="659"/>
        <end position="682"/>
    </location>
</feature>
<dbReference type="EMBL" id="KN121905">
    <property type="protein sequence ID" value="KFO34813.1"/>
    <property type="molecule type" value="Genomic_DNA"/>
</dbReference>
<dbReference type="Gene3D" id="2.60.40.10">
    <property type="entry name" value="Immunoglobulins"/>
    <property type="match status" value="1"/>
</dbReference>
<dbReference type="PROSITE" id="PS50853">
    <property type="entry name" value="FN3"/>
    <property type="match status" value="1"/>
</dbReference>
<evidence type="ECO:0000256" key="4">
    <source>
        <dbReference type="ARBA" id="ARBA00022490"/>
    </source>
</evidence>
<feature type="region of interest" description="Disordered" evidence="12">
    <location>
        <begin position="533"/>
        <end position="557"/>
    </location>
</feature>
<evidence type="ECO:0000256" key="2">
    <source>
        <dbReference type="ARBA" id="ARBA00010749"/>
    </source>
</evidence>
<dbReference type="Pfam" id="PF25523">
    <property type="entry name" value="Ig_RIMBP2"/>
    <property type="match status" value="1"/>
</dbReference>
<comment type="subcellular location">
    <subcellularLocation>
        <location evidence="1">Cytoplasm</location>
        <location evidence="1">Cytoskeleton</location>
    </subcellularLocation>
</comment>